<dbReference type="InterPro" id="IPR033452">
    <property type="entry name" value="GH30_C"/>
</dbReference>
<dbReference type="InterPro" id="IPR033453">
    <property type="entry name" value="Glyco_hydro_30_TIM-barrel"/>
</dbReference>
<dbReference type="GO" id="GO:0006680">
    <property type="term" value="P:glucosylceramide catabolic process"/>
    <property type="evidence" value="ECO:0007669"/>
    <property type="project" value="TreeGrafter"/>
</dbReference>
<evidence type="ECO:0000256" key="4">
    <source>
        <dbReference type="RuleBase" id="RU361188"/>
    </source>
</evidence>
<evidence type="ECO:0000259" key="5">
    <source>
        <dbReference type="Pfam" id="PF02055"/>
    </source>
</evidence>
<dbReference type="InterPro" id="IPR017853">
    <property type="entry name" value="GH"/>
</dbReference>
<feature type="domain" description="Glycosyl hydrolase family 30 TIM-barrel" evidence="5">
    <location>
        <begin position="48"/>
        <end position="380"/>
    </location>
</feature>
<dbReference type="Pfam" id="PF17189">
    <property type="entry name" value="Glyco_hydro_30C"/>
    <property type="match status" value="1"/>
</dbReference>
<evidence type="ECO:0000313" key="7">
    <source>
        <dbReference type="EMBL" id="PPV17326.1"/>
    </source>
</evidence>
<dbReference type="EMBL" id="LRDH01000035">
    <property type="protein sequence ID" value="PPV17326.1"/>
    <property type="molecule type" value="Genomic_DNA"/>
</dbReference>
<dbReference type="PANTHER" id="PTHR11069:SF23">
    <property type="entry name" value="LYSOSOMAL ACID GLUCOSYLCERAMIDASE"/>
    <property type="match status" value="1"/>
</dbReference>
<keyword evidence="2" id="KW-0732">Signal</keyword>
<sequence length="447" mass="51698">MKKYNVYETYKDGKEKLELKKLDDIALRSESNHNACIKINTGNKFQKILGFGGALTESSSYALSKLDDDVRKKVLKSYYDKEEGIGYKFGRIHINSCDFSLENYTYVEENDLTLNTFTLERDEKYVLPLVREVKEISEGDLTILASPWSPPSYMKTNGEMNHGGKLKEECKQLWADYYVKYIEKMKEKDIDIWAVTVQNEPAAIQTWDSCEYTAEEERDFVKYYLGPTFHKNNLQDKKIIIWDHNRDIAYERAKVVLEDEEAAKYVYGTGLHWYVSEEFANVSKIHTEFPDKHLIFTEGCQEGGVHLGSWDTGERYGRNIIGDFNNYMEAWMDWNIALDETGGPNHVGNLCDSPVIIDTKEKNVIYNSSFYYIAHFSKFIKENAIRVESTVEGEKVYCLSCINEDNTICSVIMNESDDIKIVDLEIDGDKVSLQLKPHSIYTIKEVK</sequence>
<protein>
    <submittedName>
        <fullName evidence="7">Glucosylceramidase</fullName>
    </submittedName>
</protein>
<dbReference type="InterPro" id="IPR001139">
    <property type="entry name" value="Glyco_hydro_30"/>
</dbReference>
<evidence type="ECO:0000259" key="6">
    <source>
        <dbReference type="Pfam" id="PF17189"/>
    </source>
</evidence>
<evidence type="ECO:0000256" key="3">
    <source>
        <dbReference type="ARBA" id="ARBA00022801"/>
    </source>
</evidence>
<feature type="domain" description="Glycosyl hydrolase family 30 beta sandwich" evidence="6">
    <location>
        <begin position="384"/>
        <end position="443"/>
    </location>
</feature>
<name>A0A2S7FEB3_CLOBU</name>
<comment type="similarity">
    <text evidence="1 4">Belongs to the glycosyl hydrolase 30 family.</text>
</comment>
<proteinExistence type="inferred from homology"/>
<dbReference type="Gene3D" id="3.20.20.80">
    <property type="entry name" value="Glycosidases"/>
    <property type="match status" value="1"/>
</dbReference>
<organism evidence="7 8">
    <name type="scientific">Clostridium butyricum</name>
    <dbReference type="NCBI Taxonomy" id="1492"/>
    <lineage>
        <taxon>Bacteria</taxon>
        <taxon>Bacillati</taxon>
        <taxon>Bacillota</taxon>
        <taxon>Clostridia</taxon>
        <taxon>Eubacteriales</taxon>
        <taxon>Clostridiaceae</taxon>
        <taxon>Clostridium</taxon>
    </lineage>
</organism>
<keyword evidence="4" id="KW-0326">Glycosidase</keyword>
<dbReference type="SUPFAM" id="SSF51445">
    <property type="entry name" value="(Trans)glycosidases"/>
    <property type="match status" value="1"/>
</dbReference>
<reference evidence="7 8" key="1">
    <citation type="submission" date="2016-01" db="EMBL/GenBank/DDBJ databases">
        <title>Characterization of the Clostridium difficile lineages that are prevalent in Hong Kong and China.</title>
        <authorList>
            <person name="Kwok J.S.-L."/>
            <person name="Lam W.-Y."/>
            <person name="Ip M."/>
            <person name="Chan T.-F."/>
            <person name="Hawkey P.M."/>
            <person name="Tsui S.K.-W."/>
        </authorList>
    </citation>
    <scope>NUCLEOTIDE SEQUENCE [LARGE SCALE GENOMIC DNA]</scope>
    <source>
        <strain evidence="7 8">300064</strain>
    </source>
</reference>
<dbReference type="Pfam" id="PF02055">
    <property type="entry name" value="Glyco_hydro_30"/>
    <property type="match status" value="1"/>
</dbReference>
<dbReference type="Gene3D" id="2.60.40.1180">
    <property type="entry name" value="Golgi alpha-mannosidase II"/>
    <property type="match status" value="1"/>
</dbReference>
<dbReference type="RefSeq" id="WP_043663946.1">
    <property type="nucleotide sequence ID" value="NZ_JSEG01000009.1"/>
</dbReference>
<dbReference type="GO" id="GO:0016020">
    <property type="term" value="C:membrane"/>
    <property type="evidence" value="ECO:0007669"/>
    <property type="project" value="GOC"/>
</dbReference>
<comment type="caution">
    <text evidence="7">The sequence shown here is derived from an EMBL/GenBank/DDBJ whole genome shotgun (WGS) entry which is preliminary data.</text>
</comment>
<evidence type="ECO:0000313" key="8">
    <source>
        <dbReference type="Proteomes" id="UP000238081"/>
    </source>
</evidence>
<dbReference type="AlphaFoldDB" id="A0A2S7FEB3"/>
<dbReference type="InterPro" id="IPR013780">
    <property type="entry name" value="Glyco_hydro_b"/>
</dbReference>
<evidence type="ECO:0000256" key="2">
    <source>
        <dbReference type="ARBA" id="ARBA00022729"/>
    </source>
</evidence>
<dbReference type="PANTHER" id="PTHR11069">
    <property type="entry name" value="GLUCOSYLCERAMIDASE"/>
    <property type="match status" value="1"/>
</dbReference>
<gene>
    <name evidence="7" type="ORF">AWN73_08385</name>
</gene>
<accession>A0A2S7FEB3</accession>
<dbReference type="GO" id="GO:0004348">
    <property type="term" value="F:glucosylceramidase activity"/>
    <property type="evidence" value="ECO:0007669"/>
    <property type="project" value="InterPro"/>
</dbReference>
<keyword evidence="3 4" id="KW-0378">Hydrolase</keyword>
<dbReference type="Proteomes" id="UP000238081">
    <property type="component" value="Unassembled WGS sequence"/>
</dbReference>
<dbReference type="PRINTS" id="PR00843">
    <property type="entry name" value="GLHYDRLASE30"/>
</dbReference>
<evidence type="ECO:0000256" key="1">
    <source>
        <dbReference type="ARBA" id="ARBA00005382"/>
    </source>
</evidence>